<dbReference type="SUPFAM" id="SSF46689">
    <property type="entry name" value="Homeodomain-like"/>
    <property type="match status" value="2"/>
</dbReference>
<dbReference type="PROSITE" id="PS00041">
    <property type="entry name" value="HTH_ARAC_FAMILY_1"/>
    <property type="match status" value="1"/>
</dbReference>
<evidence type="ECO:0000259" key="5">
    <source>
        <dbReference type="PROSITE" id="PS01124"/>
    </source>
</evidence>
<evidence type="ECO:0000313" key="6">
    <source>
        <dbReference type="EMBL" id="MFC0396523.1"/>
    </source>
</evidence>
<dbReference type="EMBL" id="JBHLVF010000061">
    <property type="protein sequence ID" value="MFC0396523.1"/>
    <property type="molecule type" value="Genomic_DNA"/>
</dbReference>
<keyword evidence="1" id="KW-0805">Transcription regulation</keyword>
<evidence type="ECO:0000256" key="2">
    <source>
        <dbReference type="ARBA" id="ARBA00023125"/>
    </source>
</evidence>
<dbReference type="Gene3D" id="1.10.10.60">
    <property type="entry name" value="Homeodomain-like"/>
    <property type="match status" value="2"/>
</dbReference>
<dbReference type="PANTHER" id="PTHR43280">
    <property type="entry name" value="ARAC-FAMILY TRANSCRIPTIONAL REGULATOR"/>
    <property type="match status" value="1"/>
</dbReference>
<dbReference type="PROSITE" id="PS01124">
    <property type="entry name" value="HTH_ARAC_FAMILY_2"/>
    <property type="match status" value="1"/>
</dbReference>
<dbReference type="InterPro" id="IPR018062">
    <property type="entry name" value="HTH_AraC-typ_CS"/>
</dbReference>
<dbReference type="Pfam" id="PF12833">
    <property type="entry name" value="HTH_18"/>
    <property type="match status" value="1"/>
</dbReference>
<dbReference type="SMART" id="SM00342">
    <property type="entry name" value="HTH_ARAC"/>
    <property type="match status" value="1"/>
</dbReference>
<dbReference type="InterPro" id="IPR014710">
    <property type="entry name" value="RmlC-like_jellyroll"/>
</dbReference>
<dbReference type="PANTHER" id="PTHR43280:SF10">
    <property type="entry name" value="REGULATORY PROTEIN POCR"/>
    <property type="match status" value="1"/>
</dbReference>
<feature type="domain" description="HTH araC/xylS-type" evidence="5">
    <location>
        <begin position="191"/>
        <end position="289"/>
    </location>
</feature>
<keyword evidence="3" id="KW-0804">Transcription</keyword>
<gene>
    <name evidence="6" type="ORF">ACFFJ8_34890</name>
</gene>
<dbReference type="InterPro" id="IPR009057">
    <property type="entry name" value="Homeodomain-like_sf"/>
</dbReference>
<dbReference type="Gene3D" id="2.60.120.10">
    <property type="entry name" value="Jelly Rolls"/>
    <property type="match status" value="1"/>
</dbReference>
<dbReference type="Pfam" id="PF02311">
    <property type="entry name" value="AraC_binding"/>
    <property type="match status" value="1"/>
</dbReference>
<keyword evidence="7" id="KW-1185">Reference proteome</keyword>
<proteinExistence type="predicted"/>
<name>A0ABV6JPQ0_9BACL</name>
<protein>
    <submittedName>
        <fullName evidence="6">Helix-turn-helix domain-containing protein</fullName>
    </submittedName>
</protein>
<evidence type="ECO:0000256" key="4">
    <source>
        <dbReference type="SAM" id="MobiDB-lite"/>
    </source>
</evidence>
<keyword evidence="2" id="KW-0238">DNA-binding</keyword>
<dbReference type="RefSeq" id="WP_204818625.1">
    <property type="nucleotide sequence ID" value="NZ_JANHOF010000005.1"/>
</dbReference>
<feature type="region of interest" description="Disordered" evidence="4">
    <location>
        <begin position="290"/>
        <end position="309"/>
    </location>
</feature>
<dbReference type="SUPFAM" id="SSF51215">
    <property type="entry name" value="Regulatory protein AraC"/>
    <property type="match status" value="1"/>
</dbReference>
<evidence type="ECO:0000313" key="7">
    <source>
        <dbReference type="Proteomes" id="UP001589818"/>
    </source>
</evidence>
<sequence length="309" mass="35994">MGQFPRYVLQEDFIIKKLVTFHYNELNKDYLYPGERHDFWEFLYLDKGEITITTDRNTFDLRQGDLVFYSPNEFHSLKANNKVASNILIVSFECGGSAMTFFEGKFFRLDDEERGHLANILREGLHAFDPPVDKPGGDLMRRNPPPFGSEQMIKINLEALLIRLVRRAHGMEQEIRLSLAAKEHHERELSARIIHYLRENLAANLTIDQIGRYFGIARTPLTTVFKKETGLSIMDYYHTLKIEQAKSMIREETYNFTAIADLLGFSSIHYFSRYFKKSTDMTPSEYARSLNARHSRQGKRIPLHETGEV</sequence>
<accession>A0ABV6JPQ0</accession>
<comment type="caution">
    <text evidence="6">The sequence shown here is derived from an EMBL/GenBank/DDBJ whole genome shotgun (WGS) entry which is preliminary data.</text>
</comment>
<evidence type="ECO:0000256" key="3">
    <source>
        <dbReference type="ARBA" id="ARBA00023163"/>
    </source>
</evidence>
<dbReference type="InterPro" id="IPR037923">
    <property type="entry name" value="HTH-like"/>
</dbReference>
<dbReference type="InterPro" id="IPR018060">
    <property type="entry name" value="HTH_AraC"/>
</dbReference>
<feature type="compositionally biased region" description="Basic residues" evidence="4">
    <location>
        <begin position="291"/>
        <end position="301"/>
    </location>
</feature>
<reference evidence="6 7" key="1">
    <citation type="submission" date="2024-09" db="EMBL/GenBank/DDBJ databases">
        <authorList>
            <person name="Sun Q."/>
            <person name="Mori K."/>
        </authorList>
    </citation>
    <scope>NUCLEOTIDE SEQUENCE [LARGE SCALE GENOMIC DNA]</scope>
    <source>
        <strain evidence="6 7">CCM 4839</strain>
    </source>
</reference>
<dbReference type="InterPro" id="IPR003313">
    <property type="entry name" value="AraC-bd"/>
</dbReference>
<organism evidence="6 7">
    <name type="scientific">Paenibacillus mendelii</name>
    <dbReference type="NCBI Taxonomy" id="206163"/>
    <lineage>
        <taxon>Bacteria</taxon>
        <taxon>Bacillati</taxon>
        <taxon>Bacillota</taxon>
        <taxon>Bacilli</taxon>
        <taxon>Bacillales</taxon>
        <taxon>Paenibacillaceae</taxon>
        <taxon>Paenibacillus</taxon>
    </lineage>
</organism>
<dbReference type="Proteomes" id="UP001589818">
    <property type="component" value="Unassembled WGS sequence"/>
</dbReference>
<evidence type="ECO:0000256" key="1">
    <source>
        <dbReference type="ARBA" id="ARBA00023015"/>
    </source>
</evidence>